<feature type="domain" description="ABC transmembrane type-1" evidence="11">
    <location>
        <begin position="27"/>
        <end position="320"/>
    </location>
</feature>
<evidence type="ECO:0000256" key="2">
    <source>
        <dbReference type="ARBA" id="ARBA00022448"/>
    </source>
</evidence>
<feature type="transmembrane region" description="Helical" evidence="9">
    <location>
        <begin position="74"/>
        <end position="103"/>
    </location>
</feature>
<evidence type="ECO:0000256" key="6">
    <source>
        <dbReference type="ARBA" id="ARBA00022840"/>
    </source>
</evidence>
<comment type="caution">
    <text evidence="12">The sequence shown here is derived from an EMBL/GenBank/DDBJ whole genome shotgun (WGS) entry which is preliminary data.</text>
</comment>
<dbReference type="InterPro" id="IPR003593">
    <property type="entry name" value="AAA+_ATPase"/>
</dbReference>
<reference evidence="12" key="2">
    <citation type="submission" date="2020-09" db="EMBL/GenBank/DDBJ databases">
        <authorList>
            <person name="Sun Q."/>
            <person name="Zhou Y."/>
        </authorList>
    </citation>
    <scope>NUCLEOTIDE SEQUENCE</scope>
    <source>
        <strain evidence="12">CGMCC 1.15725</strain>
    </source>
</reference>
<keyword evidence="6" id="KW-0067">ATP-binding</keyword>
<keyword evidence="4 9" id="KW-0812">Transmembrane</keyword>
<dbReference type="PROSITE" id="PS50893">
    <property type="entry name" value="ABC_TRANSPORTER_2"/>
    <property type="match status" value="1"/>
</dbReference>
<keyword evidence="5" id="KW-0547">Nucleotide-binding</keyword>
<dbReference type="Proteomes" id="UP000646365">
    <property type="component" value="Unassembled WGS sequence"/>
</dbReference>
<dbReference type="Gene3D" id="1.20.1560.10">
    <property type="entry name" value="ABC transporter type 1, transmembrane domain"/>
    <property type="match status" value="1"/>
</dbReference>
<reference evidence="12" key="1">
    <citation type="journal article" date="2014" name="Int. J. Syst. Evol. Microbiol.">
        <title>Complete genome sequence of Corynebacterium casei LMG S-19264T (=DSM 44701T), isolated from a smear-ripened cheese.</title>
        <authorList>
            <consortium name="US DOE Joint Genome Institute (JGI-PGF)"/>
            <person name="Walter F."/>
            <person name="Albersmeier A."/>
            <person name="Kalinowski J."/>
            <person name="Ruckert C."/>
        </authorList>
    </citation>
    <scope>NUCLEOTIDE SEQUENCE</scope>
    <source>
        <strain evidence="12">CGMCC 1.15725</strain>
    </source>
</reference>
<evidence type="ECO:0000256" key="9">
    <source>
        <dbReference type="SAM" id="Phobius"/>
    </source>
</evidence>
<feature type="transmembrane region" description="Helical" evidence="9">
    <location>
        <begin position="152"/>
        <end position="173"/>
    </location>
</feature>
<evidence type="ECO:0000256" key="1">
    <source>
        <dbReference type="ARBA" id="ARBA00004651"/>
    </source>
</evidence>
<dbReference type="InterPro" id="IPR003439">
    <property type="entry name" value="ABC_transporter-like_ATP-bd"/>
</dbReference>
<dbReference type="InterPro" id="IPR011527">
    <property type="entry name" value="ABC1_TM_dom"/>
</dbReference>
<organism evidence="12 13">
    <name type="scientific">Aliidongia dinghuensis</name>
    <dbReference type="NCBI Taxonomy" id="1867774"/>
    <lineage>
        <taxon>Bacteria</taxon>
        <taxon>Pseudomonadati</taxon>
        <taxon>Pseudomonadota</taxon>
        <taxon>Alphaproteobacteria</taxon>
        <taxon>Rhodospirillales</taxon>
        <taxon>Dongiaceae</taxon>
        <taxon>Aliidongia</taxon>
    </lineage>
</organism>
<feature type="transmembrane region" description="Helical" evidence="9">
    <location>
        <begin position="47"/>
        <end position="68"/>
    </location>
</feature>
<dbReference type="Pfam" id="PF00005">
    <property type="entry name" value="ABC_tran"/>
    <property type="match status" value="1"/>
</dbReference>
<dbReference type="SUPFAM" id="SSF90123">
    <property type="entry name" value="ABC transporter transmembrane region"/>
    <property type="match status" value="1"/>
</dbReference>
<feature type="transmembrane region" description="Helical" evidence="9">
    <location>
        <begin position="259"/>
        <end position="279"/>
    </location>
</feature>
<feature type="transmembrane region" description="Helical" evidence="9">
    <location>
        <begin position="15"/>
        <end position="35"/>
    </location>
</feature>
<evidence type="ECO:0000259" key="10">
    <source>
        <dbReference type="PROSITE" id="PS50893"/>
    </source>
</evidence>
<dbReference type="GO" id="GO:0015421">
    <property type="term" value="F:ABC-type oligopeptide transporter activity"/>
    <property type="evidence" value="ECO:0007669"/>
    <property type="project" value="TreeGrafter"/>
</dbReference>
<dbReference type="PANTHER" id="PTHR43394">
    <property type="entry name" value="ATP-DEPENDENT PERMEASE MDL1, MITOCHONDRIAL"/>
    <property type="match status" value="1"/>
</dbReference>
<keyword evidence="8 9" id="KW-0472">Membrane</keyword>
<sequence length="601" mass="65451">MTGLAWKISGYVRPYTQLLALALVQVFVLLGFELLKPWPLKIVVDNALSGQPIAAGPLTWLAPGIAGWSASGLVAAAVTALVVIYLLSGGLTVVYNAMAIWLGQRMVSDLRARLYAHLQRLSLAYHSRQRVGDLMMRVTADSYAVQTMIMNGALPILQAFVLLIGMICVLAPIDLELTLVSLTIVPILFVLIGLFNRKIAAIATVARDNDSLVYSVAHWGLGSIKLVQAFTKEEDEHRRFMAVSGAALRAHLKLYSWQTLYTAVIGTLMALGTALVIYVGAHEVLSGALSIGTLLVFTTYLGQLYGPVNQITQSWGLIAGARVGAHRCFEILETEADLKDGSRVFPAKGAEGRVEWRDVQFRYRADQSVLRGITLAVEPGQTVALVGATGAGKSTLLGLVPRFFDPSLGSILIDGVDARDYEIRSLRRQVAMVLQPPLVFPLSVRENIAYGRPEASLDEIRAAARLAEIDRLIETLPEGYDTLVGEGGATFSEGEKQRLTIARALLRDAPILILDEPTSALDAETEALVMAGIRRLTQGRTTFVIAHRLSTVRRADVILVLKDGVIAEAGRFDDLMHRSNGLFRQLYDTQFDLTEETHVGV</sequence>
<evidence type="ECO:0000256" key="4">
    <source>
        <dbReference type="ARBA" id="ARBA00022692"/>
    </source>
</evidence>
<keyword evidence="2" id="KW-0813">Transport</keyword>
<dbReference type="Pfam" id="PF00664">
    <property type="entry name" value="ABC_membrane"/>
    <property type="match status" value="1"/>
</dbReference>
<proteinExistence type="predicted"/>
<evidence type="ECO:0000256" key="3">
    <source>
        <dbReference type="ARBA" id="ARBA00022475"/>
    </source>
</evidence>
<dbReference type="GO" id="GO:0016887">
    <property type="term" value="F:ATP hydrolysis activity"/>
    <property type="evidence" value="ECO:0007669"/>
    <property type="project" value="InterPro"/>
</dbReference>
<dbReference type="FunFam" id="3.40.50.300:FF:000221">
    <property type="entry name" value="Multidrug ABC transporter ATP-binding protein"/>
    <property type="match status" value="1"/>
</dbReference>
<dbReference type="InterPro" id="IPR039421">
    <property type="entry name" value="Type_1_exporter"/>
</dbReference>
<dbReference type="GO" id="GO:0005524">
    <property type="term" value="F:ATP binding"/>
    <property type="evidence" value="ECO:0007669"/>
    <property type="project" value="UniProtKB-KW"/>
</dbReference>
<evidence type="ECO:0000259" key="11">
    <source>
        <dbReference type="PROSITE" id="PS50929"/>
    </source>
</evidence>
<evidence type="ECO:0000256" key="5">
    <source>
        <dbReference type="ARBA" id="ARBA00022741"/>
    </source>
</evidence>
<dbReference type="GO" id="GO:0005886">
    <property type="term" value="C:plasma membrane"/>
    <property type="evidence" value="ECO:0007669"/>
    <property type="project" value="UniProtKB-SubCell"/>
</dbReference>
<protein>
    <submittedName>
        <fullName evidence="12">ABC transporter permease</fullName>
    </submittedName>
</protein>
<dbReference type="InterPro" id="IPR036640">
    <property type="entry name" value="ABC1_TM_sf"/>
</dbReference>
<comment type="subcellular location">
    <subcellularLocation>
        <location evidence="1">Cell membrane</location>
        <topology evidence="1">Multi-pass membrane protein</topology>
    </subcellularLocation>
</comment>
<keyword evidence="13" id="KW-1185">Reference proteome</keyword>
<dbReference type="SUPFAM" id="SSF52540">
    <property type="entry name" value="P-loop containing nucleoside triphosphate hydrolases"/>
    <property type="match status" value="1"/>
</dbReference>
<dbReference type="InterPro" id="IPR027417">
    <property type="entry name" value="P-loop_NTPase"/>
</dbReference>
<keyword evidence="7 9" id="KW-1133">Transmembrane helix</keyword>
<evidence type="ECO:0000313" key="12">
    <source>
        <dbReference type="EMBL" id="GGF38467.1"/>
    </source>
</evidence>
<dbReference type="AlphaFoldDB" id="A0A8J2YXY0"/>
<feature type="domain" description="ABC transporter" evidence="10">
    <location>
        <begin position="354"/>
        <end position="588"/>
    </location>
</feature>
<keyword evidence="3" id="KW-1003">Cell membrane</keyword>
<dbReference type="SMART" id="SM00382">
    <property type="entry name" value="AAA"/>
    <property type="match status" value="1"/>
</dbReference>
<evidence type="ECO:0000256" key="8">
    <source>
        <dbReference type="ARBA" id="ARBA00023136"/>
    </source>
</evidence>
<dbReference type="CDD" id="cd18564">
    <property type="entry name" value="ABC_6TM_exporter_like"/>
    <property type="match status" value="1"/>
</dbReference>
<evidence type="ECO:0000313" key="13">
    <source>
        <dbReference type="Proteomes" id="UP000646365"/>
    </source>
</evidence>
<accession>A0A8J2YXY0</accession>
<dbReference type="PROSITE" id="PS50929">
    <property type="entry name" value="ABC_TM1F"/>
    <property type="match status" value="1"/>
</dbReference>
<evidence type="ECO:0000256" key="7">
    <source>
        <dbReference type="ARBA" id="ARBA00022989"/>
    </source>
</evidence>
<dbReference type="PANTHER" id="PTHR43394:SF1">
    <property type="entry name" value="ATP-BINDING CASSETTE SUB-FAMILY B MEMBER 10, MITOCHONDRIAL"/>
    <property type="match status" value="1"/>
</dbReference>
<gene>
    <name evidence="12" type="ORF">GCM10011611_51080</name>
</gene>
<dbReference type="RefSeq" id="WP_229743947.1">
    <property type="nucleotide sequence ID" value="NZ_BMJQ01000015.1"/>
</dbReference>
<feature type="transmembrane region" description="Helical" evidence="9">
    <location>
        <begin position="179"/>
        <end position="195"/>
    </location>
</feature>
<dbReference type="EMBL" id="BMJQ01000015">
    <property type="protein sequence ID" value="GGF38467.1"/>
    <property type="molecule type" value="Genomic_DNA"/>
</dbReference>
<dbReference type="Gene3D" id="3.40.50.300">
    <property type="entry name" value="P-loop containing nucleotide triphosphate hydrolases"/>
    <property type="match status" value="1"/>
</dbReference>
<name>A0A8J2YXY0_9PROT</name>